<dbReference type="NCBIfam" id="TIGR00430">
    <property type="entry name" value="Q_tRNA_tgt"/>
    <property type="match status" value="1"/>
</dbReference>
<feature type="binding site" evidence="4">
    <location>
        <position position="194"/>
    </location>
    <ligand>
        <name>substrate</name>
    </ligand>
</feature>
<keyword evidence="3 4" id="KW-0819">tRNA processing</keyword>
<reference evidence="6 7" key="1">
    <citation type="submission" date="2024-07" db="EMBL/GenBank/DDBJ databases">
        <title>The genome sequence of type strain Sediminicola arcticus GDMCC 1.2805.</title>
        <authorList>
            <person name="Liu Y."/>
        </authorList>
    </citation>
    <scope>NUCLEOTIDE SEQUENCE [LARGE SCALE GENOMIC DNA]</scope>
    <source>
        <strain evidence="6 7">GDMCC 1.2805</strain>
    </source>
</reference>
<keyword evidence="4" id="KW-0671">Queuosine biosynthesis</keyword>
<organism evidence="6 7">
    <name type="scientific">Sediminicola arcticus</name>
    <dbReference type="NCBI Taxonomy" id="1574308"/>
    <lineage>
        <taxon>Bacteria</taxon>
        <taxon>Pseudomonadati</taxon>
        <taxon>Bacteroidota</taxon>
        <taxon>Flavobacteriia</taxon>
        <taxon>Flavobacteriales</taxon>
        <taxon>Flavobacteriaceae</taxon>
        <taxon>Sediminicola</taxon>
    </lineage>
</organism>
<evidence type="ECO:0000313" key="6">
    <source>
        <dbReference type="EMBL" id="MET6991752.1"/>
    </source>
</evidence>
<dbReference type="InterPro" id="IPR050076">
    <property type="entry name" value="ArchSynthase1/Queuine_TRR"/>
</dbReference>
<evidence type="ECO:0000313" key="7">
    <source>
        <dbReference type="Proteomes" id="UP001549799"/>
    </source>
</evidence>
<dbReference type="Gene3D" id="3.20.20.105">
    <property type="entry name" value="Queuine tRNA-ribosyltransferase-like"/>
    <property type="match status" value="1"/>
</dbReference>
<feature type="binding site" evidence="4">
    <location>
        <begin position="92"/>
        <end position="96"/>
    </location>
    <ligand>
        <name>substrate</name>
    </ligand>
</feature>
<keyword evidence="2 4" id="KW-0808">Transferase</keyword>
<evidence type="ECO:0000256" key="4">
    <source>
        <dbReference type="HAMAP-Rule" id="MF_00168"/>
    </source>
</evidence>
<feature type="domain" description="tRNA-guanine(15) transglycosylase-like" evidence="5">
    <location>
        <begin position="12"/>
        <end position="372"/>
    </location>
</feature>
<comment type="caution">
    <text evidence="6">The sequence shown here is derived from an EMBL/GenBank/DDBJ whole genome shotgun (WGS) entry which is preliminary data.</text>
</comment>
<name>A0ABV2SX69_9FLAO</name>
<protein>
    <recommendedName>
        <fullName evidence="4">Queuine tRNA-ribosyltransferase</fullName>
        <ecNumber evidence="4">2.4.2.29</ecNumber>
    </recommendedName>
    <alternativeName>
        <fullName evidence="4">Guanine insertion enzyme</fullName>
    </alternativeName>
    <alternativeName>
        <fullName evidence="4">tRNA-guanine transglycosylase</fullName>
    </alternativeName>
</protein>
<dbReference type="Pfam" id="PF01702">
    <property type="entry name" value="TGT"/>
    <property type="match status" value="1"/>
</dbReference>
<feature type="binding site" evidence="4">
    <location>
        <position position="146"/>
    </location>
    <ligand>
        <name>substrate</name>
    </ligand>
</feature>
<accession>A0ABV2SX69</accession>
<dbReference type="InterPro" id="IPR036511">
    <property type="entry name" value="TGT-like_sf"/>
</dbReference>
<evidence type="ECO:0000256" key="1">
    <source>
        <dbReference type="ARBA" id="ARBA00022676"/>
    </source>
</evidence>
<dbReference type="SUPFAM" id="SSF51713">
    <property type="entry name" value="tRNA-guanine transglycosylase"/>
    <property type="match status" value="1"/>
</dbReference>
<comment type="function">
    <text evidence="4">Catalyzes the base-exchange of a guanine (G) residue with the queuine precursor 7-aminomethyl-7-deazaguanine (PreQ1) at position 34 (anticodon wobble position) in tRNAs with GU(N) anticodons (tRNA-Asp, -Asn, -His and -Tyr). Catalysis occurs through a double-displacement mechanism. The nucleophile active site attacks the C1' of nucleotide 34 to detach the guanine base from the RNA, forming a covalent enzyme-RNA intermediate. The proton acceptor active site deprotonates the incoming PreQ1, allowing a nucleophilic attack on the C1' of the ribose to form the product. After dissociation, two additional enzymatic reactions on the tRNA convert PreQ1 to queuine (Q), resulting in the hypermodified nucleoside queuosine (7-(((4,5-cis-dihydroxy-2-cyclopenten-1-yl)amino)methyl)-7-deazaguanosine).</text>
</comment>
<dbReference type="InterPro" id="IPR004803">
    <property type="entry name" value="TGT"/>
</dbReference>
<evidence type="ECO:0000256" key="3">
    <source>
        <dbReference type="ARBA" id="ARBA00022694"/>
    </source>
</evidence>
<dbReference type="PANTHER" id="PTHR46499">
    <property type="entry name" value="QUEUINE TRNA-RIBOSYLTRANSFERASE"/>
    <property type="match status" value="1"/>
</dbReference>
<feature type="region of interest" description="RNA binding" evidence="4">
    <location>
        <begin position="252"/>
        <end position="258"/>
    </location>
</feature>
<evidence type="ECO:0000259" key="5">
    <source>
        <dbReference type="Pfam" id="PF01702"/>
    </source>
</evidence>
<feature type="active site" description="Nucleophile" evidence="4">
    <location>
        <position position="271"/>
    </location>
</feature>
<dbReference type="EC" id="2.4.2.29" evidence="4"/>
<feature type="active site" description="Proton acceptor" evidence="4">
    <location>
        <position position="92"/>
    </location>
</feature>
<dbReference type="RefSeq" id="WP_354616299.1">
    <property type="nucleotide sequence ID" value="NZ_JBEXAE010000008.1"/>
</dbReference>
<sequence length="376" mass="42986">MEFTLLHTDPKSKARAGKMVTDHGTIETPIFMPVGTVASVKGVHQRELKEDINPDIILGNTYHLYLRPKTNILEQAGGLHKFMNWDRNILTDSGGYQVYSLSDNRKIKEEGVKFKSHIDGSYHVFTPENVMEIQRTIGADIIMAFDECTPYPCDYNYAKRSMHMTHRWLERCLTHLDKIPFKYGYSQAFFPIVQGSTYKDLRRQSAEYIAGVGAVGNAIGGLSVGEPAEEMYAMTEVVTEILPEDKPRYLMGVGTPINILENIALGIDMFDCVMPTRNARNGMLFTAHGTINIKNKKWEDDFSPIDEMGITFVDTEYTKAYLRHLFAANEYLGKQIATIHNLGFYLWLTREARKHILAGDFYDWKNIMVKQMDKRL</sequence>
<feature type="region of interest" description="RNA binding; important for wobble base 34 recognition" evidence="4">
    <location>
        <begin position="276"/>
        <end position="280"/>
    </location>
</feature>
<comment type="caution">
    <text evidence="4">Lacks conserved residue(s) required for the propagation of feature annotation.</text>
</comment>
<dbReference type="InterPro" id="IPR002616">
    <property type="entry name" value="tRNA_ribo_trans-like"/>
</dbReference>
<keyword evidence="7" id="KW-1185">Reference proteome</keyword>
<dbReference type="EMBL" id="JBEXAE010000008">
    <property type="protein sequence ID" value="MET6991752.1"/>
    <property type="molecule type" value="Genomic_DNA"/>
</dbReference>
<comment type="similarity">
    <text evidence="4">Belongs to the queuine tRNA-ribosyltransferase family.</text>
</comment>
<evidence type="ECO:0000256" key="2">
    <source>
        <dbReference type="ARBA" id="ARBA00022679"/>
    </source>
</evidence>
<proteinExistence type="inferred from homology"/>
<dbReference type="GO" id="GO:0016757">
    <property type="term" value="F:glycosyltransferase activity"/>
    <property type="evidence" value="ECO:0007669"/>
    <property type="project" value="UniProtKB-KW"/>
</dbReference>
<keyword evidence="1 4" id="KW-0328">Glycosyltransferase</keyword>
<dbReference type="PANTHER" id="PTHR46499:SF1">
    <property type="entry name" value="QUEUINE TRNA-RIBOSYLTRANSFERASE"/>
    <property type="match status" value="1"/>
</dbReference>
<gene>
    <name evidence="4 6" type="primary">tgt</name>
    <name evidence="6" type="ORF">ABXZ36_13960</name>
</gene>
<dbReference type="HAMAP" id="MF_00168">
    <property type="entry name" value="Q_tRNA_Tgt"/>
    <property type="match status" value="1"/>
</dbReference>
<comment type="pathway">
    <text evidence="4">tRNA modification; tRNA-queuosine biosynthesis.</text>
</comment>
<comment type="catalytic activity">
    <reaction evidence="4">
        <text>7-aminomethyl-7-carbaguanine + guanosine(34) in tRNA = 7-aminomethyl-7-carbaguanosine(34) in tRNA + guanine</text>
        <dbReference type="Rhea" id="RHEA:24104"/>
        <dbReference type="Rhea" id="RHEA-COMP:10341"/>
        <dbReference type="Rhea" id="RHEA-COMP:10342"/>
        <dbReference type="ChEBI" id="CHEBI:16235"/>
        <dbReference type="ChEBI" id="CHEBI:58703"/>
        <dbReference type="ChEBI" id="CHEBI:74269"/>
        <dbReference type="ChEBI" id="CHEBI:82833"/>
        <dbReference type="EC" id="2.4.2.29"/>
    </reaction>
</comment>
<dbReference type="Proteomes" id="UP001549799">
    <property type="component" value="Unassembled WGS sequence"/>
</dbReference>
<comment type="subunit">
    <text evidence="4">Homodimer. Within each dimer, one monomer is responsible for RNA recognition and catalysis, while the other monomer binds to the replacement base PreQ1.</text>
</comment>
<feature type="binding site" evidence="4">
    <location>
        <position position="221"/>
    </location>
    <ligand>
        <name>substrate</name>
    </ligand>
</feature>
<dbReference type="NCBIfam" id="TIGR00449">
    <property type="entry name" value="tgt_general"/>
    <property type="match status" value="1"/>
</dbReference>